<dbReference type="EMBL" id="CP054140">
    <property type="protein sequence ID" value="QQG65075.1"/>
    <property type="molecule type" value="Genomic_DNA"/>
</dbReference>
<evidence type="ECO:0000313" key="3">
    <source>
        <dbReference type="Proteomes" id="UP000596092"/>
    </source>
</evidence>
<dbReference type="InterPro" id="IPR029063">
    <property type="entry name" value="SAM-dependent_MTases_sf"/>
</dbReference>
<dbReference type="KEGG" id="dog:HP555_03935"/>
<dbReference type="Gene3D" id="3.40.50.150">
    <property type="entry name" value="Vaccinia Virus protein VP39"/>
    <property type="match status" value="1"/>
</dbReference>
<evidence type="ECO:0000313" key="2">
    <source>
        <dbReference type="EMBL" id="QQG65075.1"/>
    </source>
</evidence>
<keyword evidence="1" id="KW-0620">Polyamine biosynthesis</keyword>
<protein>
    <recommendedName>
        <fullName evidence="4">PABS domain-containing protein</fullName>
    </recommendedName>
</protein>
<sequence length="278" mass="31758">MDSRKADDQFYGFSFMEAMEQVVFNGHTGNHSVQVIDKNGLRILKFGTEEQQTCLDLAEPWVLQLTYTQWMAMASLLHPDPTRFLIAGLGGGAIPHFLLHFFPHARIDVVEKEQLVIDVAHDCFDLPRHGRLRIFCQDVLTFLSVHPTSSYDVIFLDIFDPGAMAPALFEPRLYHALLARLDSRGVLAVNLWSGHKKMYQQALQTITAASRGQLLKVQEHQHTNIILLVFPDSIPFAAIKQALKRSKEYQQRYNLDAPRFLKRLRRTNPLPILRSLLG</sequence>
<dbReference type="PANTHER" id="PTHR43317:SF1">
    <property type="entry name" value="THERMOSPERMINE SYNTHASE ACAULIS5"/>
    <property type="match status" value="1"/>
</dbReference>
<keyword evidence="3" id="KW-1185">Reference proteome</keyword>
<dbReference type="PANTHER" id="PTHR43317">
    <property type="entry name" value="THERMOSPERMINE SYNTHASE ACAULIS5"/>
    <property type="match status" value="1"/>
</dbReference>
<dbReference type="GO" id="GO:0006596">
    <property type="term" value="P:polyamine biosynthetic process"/>
    <property type="evidence" value="ECO:0007669"/>
    <property type="project" value="UniProtKB-KW"/>
</dbReference>
<organism evidence="2 3">
    <name type="scientific">Desulfobulbus oligotrophicus</name>
    <dbReference type="NCBI Taxonomy" id="1909699"/>
    <lineage>
        <taxon>Bacteria</taxon>
        <taxon>Pseudomonadati</taxon>
        <taxon>Thermodesulfobacteriota</taxon>
        <taxon>Desulfobulbia</taxon>
        <taxon>Desulfobulbales</taxon>
        <taxon>Desulfobulbaceae</taxon>
        <taxon>Desulfobulbus</taxon>
    </lineage>
</organism>
<dbReference type="Pfam" id="PF01564">
    <property type="entry name" value="Spermine_synth"/>
    <property type="match status" value="1"/>
</dbReference>
<accession>A0A7T6AQ39</accession>
<dbReference type="Proteomes" id="UP000596092">
    <property type="component" value="Chromosome"/>
</dbReference>
<dbReference type="RefSeq" id="WP_199263891.1">
    <property type="nucleotide sequence ID" value="NZ_CP054140.1"/>
</dbReference>
<evidence type="ECO:0000256" key="1">
    <source>
        <dbReference type="ARBA" id="ARBA00023115"/>
    </source>
</evidence>
<reference evidence="2 3" key="1">
    <citation type="submission" date="2020-05" db="EMBL/GenBank/DDBJ databases">
        <title>Complete genome of Desulfobulbus oligotrophicus.</title>
        <authorList>
            <person name="Podar M."/>
        </authorList>
    </citation>
    <scope>NUCLEOTIDE SEQUENCE [LARGE SCALE GENOMIC DNA]</scope>
    <source>
        <strain evidence="2 3">Prop6</strain>
    </source>
</reference>
<gene>
    <name evidence="2" type="ORF">HP555_03935</name>
</gene>
<dbReference type="AlphaFoldDB" id="A0A7T6AQ39"/>
<name>A0A7T6AQ39_9BACT</name>
<evidence type="ECO:0008006" key="4">
    <source>
        <dbReference type="Google" id="ProtNLM"/>
    </source>
</evidence>
<dbReference type="SUPFAM" id="SSF53335">
    <property type="entry name" value="S-adenosyl-L-methionine-dependent methyltransferases"/>
    <property type="match status" value="1"/>
</dbReference>
<proteinExistence type="predicted"/>